<feature type="compositionally biased region" description="Basic and acidic residues" evidence="3">
    <location>
        <begin position="455"/>
        <end position="466"/>
    </location>
</feature>
<feature type="non-terminal residue" evidence="4">
    <location>
        <position position="1"/>
    </location>
</feature>
<accession>A0A8S4QBR2</accession>
<dbReference type="AlphaFoldDB" id="A0A8S4QBR2"/>
<dbReference type="Gene3D" id="1.20.58.60">
    <property type="match status" value="2"/>
</dbReference>
<dbReference type="SUPFAM" id="SSF46966">
    <property type="entry name" value="Spectrin repeat"/>
    <property type="match status" value="4"/>
</dbReference>
<name>A0A8S4QBR2_OWEFU</name>
<feature type="compositionally biased region" description="Basic and acidic residues" evidence="3">
    <location>
        <begin position="633"/>
        <end position="644"/>
    </location>
</feature>
<dbReference type="PANTHER" id="PTHR11915">
    <property type="entry name" value="SPECTRIN/FILAMIN RELATED CYTOSKELETAL PROTEIN"/>
    <property type="match status" value="1"/>
</dbReference>
<protein>
    <recommendedName>
        <fullName evidence="6">Dystrophin</fullName>
    </recommendedName>
</protein>
<feature type="region of interest" description="Disordered" evidence="3">
    <location>
        <begin position="605"/>
        <end position="650"/>
    </location>
</feature>
<proteinExistence type="predicted"/>
<sequence length="673" mass="74815">IDVSADEDTLKRSMDRQMLLKQEVTMKIEQLETTASLYNAKYLAEDAVLPSDLQDALDQMRALERSFEEKLDEKEQTLAKAQEHQSVLEDTKQIMSEWLDQADDVLSAPVTQVETALEKHEALKKEFDIVQHKIETLEDVTSEVVAELTHPEAAQAIQTSVDEIKERWLAVQIATEQRITQIQETVELWEKYESLLYFVTSWLETSHAVASADVVWMSQETIDLQVQQHKAQLEELPKVQENLTEMSATLEKLQPLCSIEPAQSKMVTTSQEVTVVSEKLHEQAESLEETVAELETYGNELNEVTQWLEETRDALKARDTTLTLKEQLAMQEKLYGDIEAHRSQAFSVLSQHSELRSIAGEDSPTHSTKLASEISQLTQVAQDKLTELRDLVRAQETCEDEICELTGKIAEAQQKMSVSSMEKPKSQSQLKQQLADNNALAAEVKEYQERIEELAQKSSHISERGRQLSPPPGHRQRDTGSELSMDIPDRKDSGFMSPDGSIRSGVSVKSKEDILGGSGTATSPLVAHSNTGAPSIDTTDSTVSPSIGALDPTVTPSFGALDPSAPLTVSVTDEIVIGADSPNSVQSNDTDELLQQLVDAAEKTADDLNESDLDSPNLSGSPSPLGSRLPHYGAKEKYHEDTTKPLEQPDTYTVIEEYEIEEKILGEVVRYKD</sequence>
<dbReference type="InterPro" id="IPR002017">
    <property type="entry name" value="Spectrin_repeat"/>
</dbReference>
<feature type="non-terminal residue" evidence="4">
    <location>
        <position position="673"/>
    </location>
</feature>
<evidence type="ECO:0000256" key="2">
    <source>
        <dbReference type="SAM" id="Coils"/>
    </source>
</evidence>
<feature type="compositionally biased region" description="Polar residues" evidence="3">
    <location>
        <begin position="520"/>
        <end position="543"/>
    </location>
</feature>
<dbReference type="CDD" id="cd00176">
    <property type="entry name" value="SPEC"/>
    <property type="match status" value="1"/>
</dbReference>
<dbReference type="InterPro" id="IPR018159">
    <property type="entry name" value="Spectrin/alpha-actinin"/>
</dbReference>
<dbReference type="SMART" id="SM00150">
    <property type="entry name" value="SPEC"/>
    <property type="match status" value="3"/>
</dbReference>
<evidence type="ECO:0000256" key="3">
    <source>
        <dbReference type="SAM" id="MobiDB-lite"/>
    </source>
</evidence>
<feature type="region of interest" description="Disordered" evidence="3">
    <location>
        <begin position="455"/>
        <end position="543"/>
    </location>
</feature>
<keyword evidence="1" id="KW-0677">Repeat</keyword>
<keyword evidence="5" id="KW-1185">Reference proteome</keyword>
<evidence type="ECO:0008006" key="6">
    <source>
        <dbReference type="Google" id="ProtNLM"/>
    </source>
</evidence>
<comment type="caution">
    <text evidence="4">The sequence shown here is derived from an EMBL/GenBank/DDBJ whole genome shotgun (WGS) entry which is preliminary data.</text>
</comment>
<dbReference type="EMBL" id="CAIIXF020000247">
    <property type="protein sequence ID" value="CAH1803084.1"/>
    <property type="molecule type" value="Genomic_DNA"/>
</dbReference>
<evidence type="ECO:0000313" key="4">
    <source>
        <dbReference type="EMBL" id="CAH1803084.1"/>
    </source>
</evidence>
<organism evidence="4 5">
    <name type="scientific">Owenia fusiformis</name>
    <name type="common">Polychaete worm</name>
    <dbReference type="NCBI Taxonomy" id="6347"/>
    <lineage>
        <taxon>Eukaryota</taxon>
        <taxon>Metazoa</taxon>
        <taxon>Spiralia</taxon>
        <taxon>Lophotrochozoa</taxon>
        <taxon>Annelida</taxon>
        <taxon>Polychaeta</taxon>
        <taxon>Sedentaria</taxon>
        <taxon>Canalipalpata</taxon>
        <taxon>Sabellida</taxon>
        <taxon>Oweniida</taxon>
        <taxon>Oweniidae</taxon>
        <taxon>Owenia</taxon>
    </lineage>
</organism>
<dbReference type="Pfam" id="PF00435">
    <property type="entry name" value="Spectrin"/>
    <property type="match status" value="1"/>
</dbReference>
<feature type="coiled-coil region" evidence="2">
    <location>
        <begin position="53"/>
        <end position="91"/>
    </location>
</feature>
<evidence type="ECO:0000313" key="5">
    <source>
        <dbReference type="Proteomes" id="UP000749559"/>
    </source>
</evidence>
<dbReference type="OrthoDB" id="6153474at2759"/>
<reference evidence="4" key="1">
    <citation type="submission" date="2022-03" db="EMBL/GenBank/DDBJ databases">
        <authorList>
            <person name="Martin C."/>
        </authorList>
    </citation>
    <scope>NUCLEOTIDE SEQUENCE</scope>
</reference>
<keyword evidence="2" id="KW-0175">Coiled coil</keyword>
<feature type="coiled-coil region" evidence="2">
    <location>
        <begin position="277"/>
        <end position="304"/>
    </location>
</feature>
<feature type="compositionally biased region" description="Low complexity" evidence="3">
    <location>
        <begin position="614"/>
        <end position="630"/>
    </location>
</feature>
<dbReference type="Proteomes" id="UP000749559">
    <property type="component" value="Unassembled WGS sequence"/>
</dbReference>
<evidence type="ECO:0000256" key="1">
    <source>
        <dbReference type="ARBA" id="ARBA00022737"/>
    </source>
</evidence>
<gene>
    <name evidence="4" type="ORF">OFUS_LOCUS26706</name>
</gene>
<feature type="region of interest" description="Disordered" evidence="3">
    <location>
        <begin position="415"/>
        <end position="434"/>
    </location>
</feature>